<dbReference type="GO" id="GO:0005096">
    <property type="term" value="F:GTPase activator activity"/>
    <property type="evidence" value="ECO:0007669"/>
    <property type="project" value="UniProtKB-KW"/>
</dbReference>
<feature type="domain" description="PH" evidence="8">
    <location>
        <begin position="375"/>
        <end position="464"/>
    </location>
</feature>
<dbReference type="FunFam" id="2.30.29.30:FF:000170">
    <property type="entry name" value="Arf-GAP with Rho-GAP domain, ANK repeat and PH domain-containing protein 1"/>
    <property type="match status" value="1"/>
</dbReference>
<dbReference type="InterPro" id="IPR037858">
    <property type="entry name" value="RhoGAP_ARAP"/>
</dbReference>
<organism evidence="13 14">
    <name type="scientific">Cyprinus carpio</name>
    <name type="common">Common carp</name>
    <dbReference type="NCBI Taxonomy" id="7962"/>
    <lineage>
        <taxon>Eukaryota</taxon>
        <taxon>Metazoa</taxon>
        <taxon>Chordata</taxon>
        <taxon>Craniata</taxon>
        <taxon>Vertebrata</taxon>
        <taxon>Euteleostomi</taxon>
        <taxon>Actinopterygii</taxon>
        <taxon>Neopterygii</taxon>
        <taxon>Teleostei</taxon>
        <taxon>Ostariophysi</taxon>
        <taxon>Cypriniformes</taxon>
        <taxon>Cyprinidae</taxon>
        <taxon>Cyprininae</taxon>
        <taxon>Cyprinus</taxon>
    </lineage>
</organism>
<feature type="compositionally biased region" description="Pro residues" evidence="7">
    <location>
        <begin position="104"/>
        <end position="121"/>
    </location>
</feature>
<dbReference type="Pfam" id="PF00536">
    <property type="entry name" value="SAM_1"/>
    <property type="match status" value="1"/>
</dbReference>
<dbReference type="PROSITE" id="PS50115">
    <property type="entry name" value="ARFGAP"/>
    <property type="match status" value="1"/>
</dbReference>
<dbReference type="InterPro" id="IPR037278">
    <property type="entry name" value="ARFGAP/RecO"/>
</dbReference>
<dbReference type="Pfam" id="PF00620">
    <property type="entry name" value="RhoGAP"/>
    <property type="match status" value="1"/>
</dbReference>
<dbReference type="Gene3D" id="1.10.150.50">
    <property type="entry name" value="Transcription Factor, Ets-1"/>
    <property type="match status" value="1"/>
</dbReference>
<dbReference type="PROSITE" id="PS50003">
    <property type="entry name" value="PH_DOMAIN"/>
    <property type="match status" value="4"/>
</dbReference>
<feature type="domain" description="Rho-GAP" evidence="12">
    <location>
        <begin position="892"/>
        <end position="1064"/>
    </location>
</feature>
<protein>
    <submittedName>
        <fullName evidence="13">ArfGAP with RhoGAP domain, ankyrin repeat and PH domain 1</fullName>
    </submittedName>
</protein>
<dbReference type="Gene3D" id="1.10.555.10">
    <property type="entry name" value="Rho GTPase activation protein"/>
    <property type="match status" value="1"/>
</dbReference>
<feature type="domain" description="Ras-associating" evidence="11">
    <location>
        <begin position="1097"/>
        <end position="1186"/>
    </location>
</feature>
<keyword evidence="3" id="KW-0963">Cytoplasm</keyword>
<dbReference type="SUPFAM" id="SSF47769">
    <property type="entry name" value="SAM/Pointed domain"/>
    <property type="match status" value="1"/>
</dbReference>
<dbReference type="PANTHER" id="PTHR45899">
    <property type="entry name" value="RHO GTPASE ACTIVATING PROTEIN AT 15B, ISOFORM C"/>
    <property type="match status" value="1"/>
</dbReference>
<evidence type="ECO:0000259" key="10">
    <source>
        <dbReference type="PROSITE" id="PS50115"/>
    </source>
</evidence>
<dbReference type="InterPro" id="IPR038508">
    <property type="entry name" value="ArfGAP_dom_sf"/>
</dbReference>
<dbReference type="Pfam" id="PF00169">
    <property type="entry name" value="PH"/>
    <property type="match status" value="2"/>
</dbReference>
<dbReference type="CDD" id="cd13256">
    <property type="entry name" value="PH3_ARAP"/>
    <property type="match status" value="1"/>
</dbReference>
<dbReference type="SMART" id="SM00105">
    <property type="entry name" value="ArfGap"/>
    <property type="match status" value="1"/>
</dbReference>
<dbReference type="InterPro" id="IPR000198">
    <property type="entry name" value="RhoGAP_dom"/>
</dbReference>
<dbReference type="SUPFAM" id="SSF48350">
    <property type="entry name" value="GTPase activation domain, GAP"/>
    <property type="match status" value="1"/>
</dbReference>
<keyword evidence="4" id="KW-0597">Phosphoprotein</keyword>
<evidence type="ECO:0000313" key="13">
    <source>
        <dbReference type="Ensembl" id="ENSCCRP00015098165.1"/>
    </source>
</evidence>
<feature type="compositionally biased region" description="Low complexity" evidence="7">
    <location>
        <begin position="243"/>
        <end position="258"/>
    </location>
</feature>
<keyword evidence="6" id="KW-0479">Metal-binding</keyword>
<dbReference type="GO" id="GO:0005737">
    <property type="term" value="C:cytoplasm"/>
    <property type="evidence" value="ECO:0007669"/>
    <property type="project" value="UniProtKB-SubCell"/>
</dbReference>
<feature type="domain" description="Arf-GAP" evidence="10">
    <location>
        <begin position="461"/>
        <end position="587"/>
    </location>
</feature>
<dbReference type="SUPFAM" id="SSF50729">
    <property type="entry name" value="PH domain-like"/>
    <property type="match status" value="4"/>
</dbReference>
<dbReference type="GO" id="GO:0007165">
    <property type="term" value="P:signal transduction"/>
    <property type="evidence" value="ECO:0007669"/>
    <property type="project" value="InterPro"/>
</dbReference>
<dbReference type="Gene3D" id="3.10.20.90">
    <property type="entry name" value="Phosphatidylinositol 3-kinase Catalytic Subunit, Chain A, domain 1"/>
    <property type="match status" value="1"/>
</dbReference>
<name>A0A8C2A0K4_CYPCA</name>
<evidence type="ECO:0000259" key="11">
    <source>
        <dbReference type="PROSITE" id="PS50200"/>
    </source>
</evidence>
<evidence type="ECO:0000259" key="8">
    <source>
        <dbReference type="PROSITE" id="PS50003"/>
    </source>
</evidence>
<sequence length="1387" mass="157501">PTIGYLLIPVSDWLSGLRLDQYCPAFQEAGLGTLWECQDLSSAQLQRMGVALPGHRKRILGSLRKLLPSEAGMEEDEEREEDRPVARERTKFRASDENSAAARRPPPVPPRVTPNRPPVPFTPGSVTMATAPEPISIPEQKETPAPAERFKPIPTPRPRPENLPLKGPAQQLQTSERKPSPVSPSSSSSSERFHLYEQCLSPAQGEMGAPPLPPKSYAVGVSKEPTDGPYRPPVPPPRVSVCSRTTNPRSTSSGSPPTSRYKAHIICQLLINLTTVCVCVCVCRSLIYQHRWVKLDAEYLRYFDTEKDVYSKRIIPTVSITGVVNVGEQKFEVVTHNRTFLFRAECDSERSEWVTVLKSCVRATGLDVTFNPCVSYEMRGYLELRGLRSKLYTVVCADKVFLYKNAEEYRLGIGITSIDMNVGNVKEVDRRAFDLTTPYRIFSFVADTDQLKDQWVEAMRNSIAEALSNYEVAERIWAEPSNQMCADCSAAKPEWAAINLAVVFCKRCAGLDRRSHPGVFCSCDCSVVLALVFISPLLVSQLFLALGNERANQFWAANVPPSEALTLNSSSEERRRFITAKYREGKYRRYHPLFGNQRELNNALCINVQSSDVCETLALVFCGAEVSCDTGDPELASPIALAQHHGQNLQVEFLTQNRNTEVKVAIDRVHYMAPPSVTHNGFLFKTASMARPITEKKGKEEFSRRWCVLNDGNFSYYESDKNATPNGGLKMKEIVCLAVNPPETHGYDHTFELYSDAERLYLFGTDNPETMREWVKSIAKSFIPAAAEDLLLKDFERIGRLRYKDRLNREMSRLGWFCLVGSSLHIRLEEHTTDETIDLQKLLELCDGRMLTNWTSPRRTLYIEGERKLDFQGWAAAIQRAAGSTGDTLSQQQLTEADIPVIVERCIHFTTQYGLTSEGIYRKSGVNSKIAALLEEFRRDARCVWLKEGEHQVDDVSNVLKRFFRDIEEGLFGQAADSWLSATEESSRICQYRLLFSNLPRVNQATLRALVNHLYCVQRFADLNQMTLHNLAIVFGPTLFQADGQDYSAGRVIEDLIQHYVTIFDVNEQQLQKQLDEITYIIKLRDNLTPKAGTGSGDFICTVYLEEKKETAEQHVKIPATMTAAELTFEILDRRKITVKEKDYWCCFEVNEKEELERPLHCQEKVLPIFHSLGTDSHLLVKKHFSMEAMLVYLASKVEVSKHGMMKFREERSLLGLSTGSFNDRYFILTSTSLRLYKEIRVRVCVCAEIKSEREWPVKCLKVYQGIKRKLRPPTCWGLTVFYENEKQEKQERQQWYLCCDTQNEMREWFATFMSIQSGGRVWPAEWLKSRAANHSVPLDARFGNVSLIPLRGSENEMRNSVAAFTADPLMNHVEDFRLVISGSVSQ</sequence>
<evidence type="ECO:0000256" key="5">
    <source>
        <dbReference type="ARBA" id="ARBA00022737"/>
    </source>
</evidence>
<dbReference type="PROSITE" id="PS50238">
    <property type="entry name" value="RHOGAP"/>
    <property type="match status" value="1"/>
</dbReference>
<keyword evidence="5" id="KW-0677">Repeat</keyword>
<evidence type="ECO:0000256" key="6">
    <source>
        <dbReference type="PROSITE-ProRule" id="PRU00288"/>
    </source>
</evidence>
<dbReference type="InterPro" id="IPR001164">
    <property type="entry name" value="ArfGAP_dom"/>
</dbReference>
<dbReference type="GO" id="GO:0008360">
    <property type="term" value="P:regulation of cell shape"/>
    <property type="evidence" value="ECO:0007669"/>
    <property type="project" value="TreeGrafter"/>
</dbReference>
<keyword evidence="2" id="KW-0343">GTPase activation</keyword>
<dbReference type="Gene3D" id="2.30.29.30">
    <property type="entry name" value="Pleckstrin-homology domain (PH domain)/Phosphotyrosine-binding domain (PTB)"/>
    <property type="match status" value="4"/>
</dbReference>
<dbReference type="Ensembl" id="ENSCCRT00015101355.1">
    <property type="protein sequence ID" value="ENSCCRP00015098165.1"/>
    <property type="gene ID" value="ENSCCRG00015038492.1"/>
</dbReference>
<feature type="domain" description="SAM" evidence="9">
    <location>
        <begin position="10"/>
        <end position="69"/>
    </location>
</feature>
<comment type="subcellular location">
    <subcellularLocation>
        <location evidence="1">Cytoplasm</location>
    </subcellularLocation>
</comment>
<feature type="domain" description="PH" evidence="8">
    <location>
        <begin position="1199"/>
        <end position="1318"/>
    </location>
</feature>
<evidence type="ECO:0000259" key="12">
    <source>
        <dbReference type="PROSITE" id="PS50238"/>
    </source>
</evidence>
<dbReference type="InterPro" id="IPR001849">
    <property type="entry name" value="PH_domain"/>
</dbReference>
<dbReference type="InterPro" id="IPR000159">
    <property type="entry name" value="RA_dom"/>
</dbReference>
<dbReference type="Gene3D" id="1.10.220.150">
    <property type="entry name" value="Arf GTPase activating protein"/>
    <property type="match status" value="1"/>
</dbReference>
<keyword evidence="6" id="KW-0863">Zinc-finger</keyword>
<evidence type="ECO:0000313" key="14">
    <source>
        <dbReference type="Proteomes" id="UP000694700"/>
    </source>
</evidence>
<dbReference type="InterPro" id="IPR052227">
    <property type="entry name" value="Arf-Rho-GAP_ANK-PH_domain"/>
</dbReference>
<dbReference type="GO" id="GO:0005547">
    <property type="term" value="F:phosphatidylinositol-3,4,5-trisphosphate binding"/>
    <property type="evidence" value="ECO:0007669"/>
    <property type="project" value="InterPro"/>
</dbReference>
<dbReference type="Proteomes" id="UP000694700">
    <property type="component" value="Unplaced"/>
</dbReference>
<dbReference type="CDD" id="cd04385">
    <property type="entry name" value="RhoGAP_ARAP"/>
    <property type="match status" value="1"/>
</dbReference>
<dbReference type="InterPro" id="IPR001660">
    <property type="entry name" value="SAM"/>
</dbReference>
<dbReference type="PANTHER" id="PTHR45899:SF3">
    <property type="entry name" value="ARF-GAP WITH RHO-GAP DOMAIN, ANK REPEAT AND PH DOMAIN-CONTAINING PROTEIN 1"/>
    <property type="match status" value="1"/>
</dbReference>
<dbReference type="SMART" id="SM00233">
    <property type="entry name" value="PH"/>
    <property type="match status" value="5"/>
</dbReference>
<dbReference type="Pfam" id="PF00788">
    <property type="entry name" value="RA"/>
    <property type="match status" value="1"/>
</dbReference>
<reference evidence="13" key="1">
    <citation type="submission" date="2025-08" db="UniProtKB">
        <authorList>
            <consortium name="Ensembl"/>
        </authorList>
    </citation>
    <scope>IDENTIFICATION</scope>
</reference>
<feature type="domain" description="PH" evidence="8">
    <location>
        <begin position="288"/>
        <end position="362"/>
    </location>
</feature>
<dbReference type="PROSITE" id="PS50200">
    <property type="entry name" value="RA"/>
    <property type="match status" value="1"/>
</dbReference>
<dbReference type="InterPro" id="IPR008936">
    <property type="entry name" value="Rho_GTPase_activation_prot"/>
</dbReference>
<keyword evidence="6" id="KW-0862">Zinc</keyword>
<dbReference type="InterPro" id="IPR011993">
    <property type="entry name" value="PH-like_dom_sf"/>
</dbReference>
<dbReference type="SMART" id="SM00454">
    <property type="entry name" value="SAM"/>
    <property type="match status" value="1"/>
</dbReference>
<feature type="domain" description="PH" evidence="8">
    <location>
        <begin position="676"/>
        <end position="783"/>
    </location>
</feature>
<feature type="compositionally biased region" description="Basic and acidic residues" evidence="7">
    <location>
        <begin position="81"/>
        <end position="96"/>
    </location>
</feature>
<accession>A0A8C2A0K4</accession>
<dbReference type="SMART" id="SM00324">
    <property type="entry name" value="RhoGAP"/>
    <property type="match status" value="1"/>
</dbReference>
<evidence type="ECO:0000256" key="1">
    <source>
        <dbReference type="ARBA" id="ARBA00004496"/>
    </source>
</evidence>
<dbReference type="SUPFAM" id="SSF57863">
    <property type="entry name" value="ArfGap/RecO-like zinc finger"/>
    <property type="match status" value="1"/>
</dbReference>
<dbReference type="CDD" id="cd17226">
    <property type="entry name" value="RA_ARAP1"/>
    <property type="match status" value="1"/>
</dbReference>
<evidence type="ECO:0000256" key="7">
    <source>
        <dbReference type="SAM" id="MobiDB-lite"/>
    </source>
</evidence>
<evidence type="ECO:0000259" key="9">
    <source>
        <dbReference type="PROSITE" id="PS50105"/>
    </source>
</evidence>
<proteinExistence type="predicted"/>
<evidence type="ECO:0000256" key="2">
    <source>
        <dbReference type="ARBA" id="ARBA00022468"/>
    </source>
</evidence>
<evidence type="ECO:0000256" key="3">
    <source>
        <dbReference type="ARBA" id="ARBA00022490"/>
    </source>
</evidence>
<feature type="region of interest" description="Disordered" evidence="7">
    <location>
        <begin position="70"/>
        <end position="258"/>
    </location>
</feature>
<evidence type="ECO:0000256" key="4">
    <source>
        <dbReference type="ARBA" id="ARBA00022553"/>
    </source>
</evidence>
<dbReference type="GO" id="GO:0008270">
    <property type="term" value="F:zinc ion binding"/>
    <property type="evidence" value="ECO:0007669"/>
    <property type="project" value="UniProtKB-KW"/>
</dbReference>
<dbReference type="PROSITE" id="PS50105">
    <property type="entry name" value="SAM_DOMAIN"/>
    <property type="match status" value="1"/>
</dbReference>
<dbReference type="InterPro" id="IPR013761">
    <property type="entry name" value="SAM/pointed_sf"/>
</dbReference>
<dbReference type="Pfam" id="PF01412">
    <property type="entry name" value="ArfGap"/>
    <property type="match status" value="1"/>
</dbReference>